<feature type="compositionally biased region" description="Pro residues" evidence="7">
    <location>
        <begin position="319"/>
        <end position="330"/>
    </location>
</feature>
<sequence>MYRKIVWCYVFVLTLLDISLKTRLSAQGKSHGVTLHDSLIEGISFQEWGSEAGDSKRGAEGIWLQPPSLEFGRAALAEPHARRVTLTNLANTTIHLASVAGTTPDFHASFFESKTLAPQANTTFSVVYLGRHEGPASAHLYIHTSLGVFKYPVSAEGVASEWGVWPLVGVRVPLNATVEPLLTLYNPTAHPVQVTEVYSSGSWLGLSLAGGGTGAARAAWLVPAGASRALVRLRVTPVGPALQTAYIRVRTNGTGAPLVLAVQARAVPPGEHLAPLHLSLAPRGSGDPPDTFELEAGNSLGSSVTVEGAVWGATCGDAPPSPERPAPPPAHNGQNDKSTTNGKRSDGVYLSLETSRLEPHQPLRRVGRVTLDYGEMWAAAAGAAAAGVAAEGAARQAWCGGWLRVGRARARYSVRVLAGTLALHPPRLLFITADEKKALEEREIRVHNEFPVPLHITGLHYPPEVLEHFHHESATPLVLGAGEQARLGSLRLRGLQPGLLLDANVTVRTNLTHYTLPLHLYSGQLLLEWEWPAEHSSAEELRLGAVGTSTRTVVWARLRNPGPRPLCVVEAQADLPGVSVWLADGACVAPRHAARARLTVHAPARPAALRGRLRVRTEHALHETRLSLRALAGRLLVHPLHFGYAAPYVWASAALVLENSMSVGMRLVNVSRPEPEPAVWFVSEGGGAEWSGRSAAGRVLFAPERLCAPRCYTGLDLREPEGAAWAARGAGGLEADAALHAARFAQYAALAHTHVNISLHVHTDQVVQARAAGGAGWAWPRVAAGAGAAAGAAGPAPLGAATTLRLRARNPSALPLVLQPVLAPVDLRLTDAVESPHCKSEQCVWTHDAFALSEWRSTRGLAREWSPGEGGAPPRPAARPSPQVLPPLLLAPDAEVELKITFTPDVAAALTTYLYLRNNLTIIEGVQLWGRGAHPRFELAGRAAGSPAALVLELRDCAPQPLRRAVSVRNTGDVPLRLHDWRVAGRPCEARGFRLSPCAALALAPNESRALHLAFSPDYTLARVAARLTLRVEHSTAEFSLLAVAPAALLPRCHSALLRPPFDSTMRTTGTLLALAVFVLVLAAAAIDAERELRRSRPPRLSAPPLRAPLDLRALAAEPPAPAPPPPCLPPRPPARRRRTARRPPVPSDPQAERRAFERWRSNVLRSAEDEDSRSSEDAEPDRGPSGSSENAPAVSAETPTAAALEMTNDGYEADPETEERLVGSDEDLGSTATISTSSASSSSSSSSSSPVEEREPVDDDDVGGREKRSLSDTPVGADGDPLVEVTPKRRSPLRPEDAREGREERRRREGGDAARRERDRPRRDSDGAIVRPRPVGPKHHARREKSSKRRCERAPASPGPVGARASPAAAAGGLRWGASWSSVVARGGGAGPEPAPLPPIGSDVRRRPPPADNSLFYFNGEQSVVPRPDADFAWRASPPADAAPFVSPPNDPYLEECAGVSSGYGGVWGGAWGWGGAALRPPPGFPAQPARVYDPFSSLAAIWAPSAPLWSPGTDAPQRPERSPPKVPGAPLDRNSDN</sequence>
<evidence type="ECO:0000256" key="5">
    <source>
        <dbReference type="ARBA" id="ARBA00022989"/>
    </source>
</evidence>
<feature type="compositionally biased region" description="Low complexity" evidence="7">
    <location>
        <begin position="1231"/>
        <end position="1251"/>
    </location>
</feature>
<dbReference type="InterPro" id="IPR055437">
    <property type="entry name" value="TMEM131L_Ig_5"/>
</dbReference>
<feature type="compositionally biased region" description="Basic and acidic residues" evidence="7">
    <location>
        <begin position="1294"/>
        <end position="1327"/>
    </location>
</feature>
<evidence type="ECO:0000313" key="13">
    <source>
        <dbReference type="EnsemblMetazoa" id="XP_037871191.1"/>
    </source>
</evidence>
<feature type="domain" description="Transmembrane protein 131-like N-terminal" evidence="9">
    <location>
        <begin position="64"/>
        <end position="144"/>
    </location>
</feature>
<reference evidence="13" key="2">
    <citation type="submission" date="2022-06" db="UniProtKB">
        <authorList>
            <consortium name="EnsemblMetazoa"/>
        </authorList>
    </citation>
    <scope>IDENTIFICATION</scope>
    <source>
        <strain evidence="13">p50T (Dazao)</strain>
    </source>
</reference>
<evidence type="ECO:0000256" key="4">
    <source>
        <dbReference type="ARBA" id="ARBA00022729"/>
    </source>
</evidence>
<reference evidence="14" key="1">
    <citation type="journal article" date="2008" name="Insect Biochem. Mol. Biol.">
        <title>The genome of a lepidopteran model insect, the silkworm Bombyx mori.</title>
        <authorList>
            <consortium name="International Silkworm Genome Consortium"/>
        </authorList>
    </citation>
    <scope>NUCLEOTIDE SEQUENCE [LARGE SCALE GENOMIC DNA]</scope>
    <source>
        <strain evidence="14">p50T</strain>
    </source>
</reference>
<dbReference type="PANTHER" id="PTHR22050">
    <property type="entry name" value="RW1 PROTEIN HOMOLOG"/>
    <property type="match status" value="1"/>
</dbReference>
<evidence type="ECO:0000259" key="12">
    <source>
        <dbReference type="Pfam" id="PF24501"/>
    </source>
</evidence>
<feature type="region of interest" description="Disordered" evidence="7">
    <location>
        <begin position="1117"/>
        <end position="1371"/>
    </location>
</feature>
<dbReference type="GO" id="GO:0016020">
    <property type="term" value="C:membrane"/>
    <property type="evidence" value="ECO:0007669"/>
    <property type="project" value="UniProtKB-SubCell"/>
</dbReference>
<feature type="compositionally biased region" description="Basic and acidic residues" evidence="7">
    <location>
        <begin position="1151"/>
        <end position="1161"/>
    </location>
</feature>
<feature type="domain" description="TMEM131L fifth Ig-like" evidence="12">
    <location>
        <begin position="970"/>
        <end position="1033"/>
    </location>
</feature>
<comment type="subcellular location">
    <subcellularLocation>
        <location evidence="1">Membrane</location>
        <topology evidence="1">Single-pass type I membrane protein</topology>
    </subcellularLocation>
</comment>
<evidence type="ECO:0000259" key="9">
    <source>
        <dbReference type="Pfam" id="PF12371"/>
    </source>
</evidence>
<protein>
    <recommendedName>
        <fullName evidence="15">Transmembrane protein 131</fullName>
    </recommendedName>
</protein>
<keyword evidence="6" id="KW-0472">Membrane</keyword>
<dbReference type="Pfam" id="PF24499">
    <property type="entry name" value="Ig_TMEM131L_4"/>
    <property type="match status" value="1"/>
</dbReference>
<dbReference type="InterPro" id="IPR055436">
    <property type="entry name" value="Ig_TMEM131L_4"/>
</dbReference>
<dbReference type="KEGG" id="bmor:110384806"/>
<feature type="signal peptide" evidence="8">
    <location>
        <begin position="1"/>
        <end position="21"/>
    </location>
</feature>
<proteinExistence type="inferred from homology"/>
<evidence type="ECO:0000256" key="7">
    <source>
        <dbReference type="SAM" id="MobiDB-lite"/>
    </source>
</evidence>
<dbReference type="GeneID" id="110384806"/>
<dbReference type="Pfam" id="PF24501">
    <property type="entry name" value="Ig_TMEM131L_5"/>
    <property type="match status" value="1"/>
</dbReference>
<evidence type="ECO:0008006" key="15">
    <source>
        <dbReference type="Google" id="ProtNLM"/>
    </source>
</evidence>
<dbReference type="InterPro" id="IPR056311">
    <property type="entry name" value="TMEM131_Ig_2"/>
</dbReference>
<dbReference type="EnsemblMetazoa" id="XM_038015263.1">
    <property type="protein sequence ID" value="XP_037871191.1"/>
    <property type="gene ID" value="LOC110384806"/>
</dbReference>
<feature type="domain" description="TMEM131 second Ig-like" evidence="10">
    <location>
        <begin position="164"/>
        <end position="250"/>
    </location>
</feature>
<evidence type="ECO:0000259" key="10">
    <source>
        <dbReference type="Pfam" id="PF24495"/>
    </source>
</evidence>
<feature type="compositionally biased region" description="Pro residues" evidence="7">
    <location>
        <begin position="1119"/>
        <end position="1133"/>
    </location>
</feature>
<dbReference type="InterPro" id="IPR039877">
    <property type="entry name" value="TMEM131-like"/>
</dbReference>
<feature type="compositionally biased region" description="Basic residues" evidence="7">
    <location>
        <begin position="1337"/>
        <end position="1352"/>
    </location>
</feature>
<dbReference type="RefSeq" id="XP_037871191.1">
    <property type="nucleotide sequence ID" value="XM_038015263.2"/>
</dbReference>
<dbReference type="Gene3D" id="2.60.40.10">
    <property type="entry name" value="Immunoglobulins"/>
    <property type="match status" value="1"/>
</dbReference>
<feature type="domain" description="TMEM131L fourth Ig-like" evidence="11">
    <location>
        <begin position="801"/>
        <end position="933"/>
    </location>
</feature>
<evidence type="ECO:0000256" key="8">
    <source>
        <dbReference type="SAM" id="SignalP"/>
    </source>
</evidence>
<feature type="region of interest" description="Disordered" evidence="7">
    <location>
        <begin position="863"/>
        <end position="883"/>
    </location>
</feature>
<feature type="region of interest" description="Disordered" evidence="7">
    <location>
        <begin position="312"/>
        <end position="345"/>
    </location>
</feature>
<feature type="compositionally biased region" description="Pro residues" evidence="7">
    <location>
        <begin position="873"/>
        <end position="883"/>
    </location>
</feature>
<dbReference type="PANTHER" id="PTHR22050:SF0">
    <property type="entry name" value="TRANSMEMBRANE PROTEIN 131 HOMOLOG"/>
    <property type="match status" value="1"/>
</dbReference>
<evidence type="ECO:0000256" key="3">
    <source>
        <dbReference type="ARBA" id="ARBA00022692"/>
    </source>
</evidence>
<keyword evidence="14" id="KW-1185">Reference proteome</keyword>
<evidence type="ECO:0000313" key="14">
    <source>
        <dbReference type="Proteomes" id="UP000005204"/>
    </source>
</evidence>
<evidence type="ECO:0000256" key="2">
    <source>
        <dbReference type="ARBA" id="ARBA00006682"/>
    </source>
</evidence>
<dbReference type="Pfam" id="PF12371">
    <property type="entry name" value="TMEM131_like_N"/>
    <property type="match status" value="1"/>
</dbReference>
<feature type="compositionally biased region" description="Low complexity" evidence="7">
    <location>
        <begin position="1355"/>
        <end position="1371"/>
    </location>
</feature>
<feature type="region of interest" description="Disordered" evidence="7">
    <location>
        <begin position="1508"/>
        <end position="1539"/>
    </location>
</feature>
<dbReference type="InterPro" id="IPR022113">
    <property type="entry name" value="TMEM131L_N"/>
</dbReference>
<keyword evidence="5" id="KW-1133">Transmembrane helix</keyword>
<keyword evidence="3" id="KW-0812">Transmembrane</keyword>
<comment type="similarity">
    <text evidence="2">Belongs to the TMEM131 family.</text>
</comment>
<feature type="compositionally biased region" description="Polar residues" evidence="7">
    <location>
        <begin position="332"/>
        <end position="342"/>
    </location>
</feature>
<evidence type="ECO:0000256" key="1">
    <source>
        <dbReference type="ARBA" id="ARBA00004479"/>
    </source>
</evidence>
<dbReference type="CTD" id="23505"/>
<accession>A0A8R2M0Q6</accession>
<feature type="chain" id="PRO_5035843873" description="Transmembrane protein 131" evidence="8">
    <location>
        <begin position="22"/>
        <end position="1539"/>
    </location>
</feature>
<dbReference type="Proteomes" id="UP000005204">
    <property type="component" value="Unassembled WGS sequence"/>
</dbReference>
<dbReference type="InterPro" id="IPR013783">
    <property type="entry name" value="Ig-like_fold"/>
</dbReference>
<keyword evidence="4 8" id="KW-0732">Signal</keyword>
<evidence type="ECO:0000256" key="6">
    <source>
        <dbReference type="ARBA" id="ARBA00023136"/>
    </source>
</evidence>
<feature type="region of interest" description="Disordered" evidence="7">
    <location>
        <begin position="1386"/>
        <end position="1417"/>
    </location>
</feature>
<feature type="compositionally biased region" description="Basic and acidic residues" evidence="7">
    <location>
        <begin position="1173"/>
        <end position="1183"/>
    </location>
</feature>
<dbReference type="Pfam" id="PF24495">
    <property type="entry name" value="Ig_TMEM131_2"/>
    <property type="match status" value="1"/>
</dbReference>
<organism evidence="13 14">
    <name type="scientific">Bombyx mori</name>
    <name type="common">Silk moth</name>
    <dbReference type="NCBI Taxonomy" id="7091"/>
    <lineage>
        <taxon>Eukaryota</taxon>
        <taxon>Metazoa</taxon>
        <taxon>Ecdysozoa</taxon>
        <taxon>Arthropoda</taxon>
        <taxon>Hexapoda</taxon>
        <taxon>Insecta</taxon>
        <taxon>Pterygota</taxon>
        <taxon>Neoptera</taxon>
        <taxon>Endopterygota</taxon>
        <taxon>Lepidoptera</taxon>
        <taxon>Glossata</taxon>
        <taxon>Ditrysia</taxon>
        <taxon>Bombycoidea</taxon>
        <taxon>Bombycidae</taxon>
        <taxon>Bombycinae</taxon>
        <taxon>Bombyx</taxon>
    </lineage>
</organism>
<evidence type="ECO:0000259" key="11">
    <source>
        <dbReference type="Pfam" id="PF24499"/>
    </source>
</evidence>
<name>A0A8R2M0Q6_BOMMO</name>